<name>A0A0F9UFY4_9ZZZZ</name>
<comment type="caution">
    <text evidence="2">The sequence shown here is derived from an EMBL/GenBank/DDBJ whole genome shotgun (WGS) entry which is preliminary data.</text>
</comment>
<feature type="transmembrane region" description="Helical" evidence="1">
    <location>
        <begin position="16"/>
        <end position="33"/>
    </location>
</feature>
<gene>
    <name evidence="2" type="ORF">LCGC14_0535240</name>
</gene>
<accession>A0A0F9UFY4</accession>
<dbReference type="AlphaFoldDB" id="A0A0F9UFY4"/>
<protein>
    <submittedName>
        <fullName evidence="2">Uncharacterized protein</fullName>
    </submittedName>
</protein>
<keyword evidence="1" id="KW-0472">Membrane</keyword>
<keyword evidence="1" id="KW-0812">Transmembrane</keyword>
<evidence type="ECO:0000256" key="1">
    <source>
        <dbReference type="SAM" id="Phobius"/>
    </source>
</evidence>
<reference evidence="2" key="1">
    <citation type="journal article" date="2015" name="Nature">
        <title>Complex archaea that bridge the gap between prokaryotes and eukaryotes.</title>
        <authorList>
            <person name="Spang A."/>
            <person name="Saw J.H."/>
            <person name="Jorgensen S.L."/>
            <person name="Zaremba-Niedzwiedzka K."/>
            <person name="Martijn J."/>
            <person name="Lind A.E."/>
            <person name="van Eijk R."/>
            <person name="Schleper C."/>
            <person name="Guy L."/>
            <person name="Ettema T.J."/>
        </authorList>
    </citation>
    <scope>NUCLEOTIDE SEQUENCE</scope>
</reference>
<sequence length="238" mass="27687">MVEVADAFNVFLEENLTLLVFAIGTPIALLYLYKYLRSVPKQVDYISIFKDRTVTDEQFNKPDKRFGVKTIWRGNKILGKVLTFSSTPYKSVKKTDTAKTASWDRKAREKIMVHTVTFKPIMFQFLGIEFMKFKKEILKFTDLDSFVIDENNKLIFPSNVSFNSLGSIYVTMNSYPQLSRIIEDDFNKRLFEVNTQLFASKMTQISAETPEMSHELALKRLEIEKIKQDKMMKLGNII</sequence>
<dbReference type="EMBL" id="LAZR01000704">
    <property type="protein sequence ID" value="KKN60146.1"/>
    <property type="molecule type" value="Genomic_DNA"/>
</dbReference>
<organism evidence="2">
    <name type="scientific">marine sediment metagenome</name>
    <dbReference type="NCBI Taxonomy" id="412755"/>
    <lineage>
        <taxon>unclassified sequences</taxon>
        <taxon>metagenomes</taxon>
        <taxon>ecological metagenomes</taxon>
    </lineage>
</organism>
<evidence type="ECO:0000313" key="2">
    <source>
        <dbReference type="EMBL" id="KKN60146.1"/>
    </source>
</evidence>
<keyword evidence="1" id="KW-1133">Transmembrane helix</keyword>
<proteinExistence type="predicted"/>